<dbReference type="OrthoDB" id="77251at2759"/>
<dbReference type="InterPro" id="IPR001837">
    <property type="entry name" value="Adenylate_cyclase-assoc_CAP"/>
</dbReference>
<feature type="region of interest" description="Disordered" evidence="5">
    <location>
        <begin position="340"/>
        <end position="380"/>
    </location>
</feature>
<sequence>MSGEESQFNVQGYNIVTILKRLEAATSRLEDITVFQEEANRQKNVAETSTSKSAHAPSGGNGANETLVSVSSSSSVSPGSSTIQGKETPPEKKKSILAFEQFIHEFVVPFVNTSNQIDSAVGESSKAFADAFVEQTKFLEIVSESKKPDMADPLLGQVLAPMNEKISKINNLKDDNRRSSYFNHLNTLSESGAVFFWIGVETPVSYVSDIKDSAKFWSDRVLKEFKDKDKVNVDWVNQLAQIFDELRNYVKEYHTKGAAWNPNGKPFAQAVEVLNSSTKAGSKDISQGKTSGPPAPPPPPPASFFEESSAPSSNAVSSSEGGMNAVFAQLNQGSNVTSGLKKVDKSEMTHKNPELRKQPPVAPKKPKNLAGHSTHAVPVAAAPKKAPKKELVDGSKWIIQNFTQSDAQTPIVIETENSQSVFIGNCSDVTIQLKGKANAVTISETKKVGVVIDSLISGVEIIKSHKYGLQVMGLVPMISIDQSDEGSIYLSTESIDNDCQIYTSKTTALNVNVPEANNDFKELAVPEQIVSTVKNGVLTSSIVEHAG</sequence>
<dbReference type="GO" id="GO:0003779">
    <property type="term" value="F:actin binding"/>
    <property type="evidence" value="ECO:0007669"/>
    <property type="project" value="InterPro"/>
</dbReference>
<dbReference type="PANTHER" id="PTHR10652">
    <property type="entry name" value="ADENYLYL CYCLASE-ASSOCIATED PROTEIN"/>
    <property type="match status" value="1"/>
</dbReference>
<dbReference type="InterPro" id="IPR016098">
    <property type="entry name" value="CAP/MinC_C"/>
</dbReference>
<dbReference type="InterPro" id="IPR017901">
    <property type="entry name" value="C-CAP_CF_C-like"/>
</dbReference>
<evidence type="ECO:0000313" key="7">
    <source>
        <dbReference type="EMBL" id="KAG5420702.1"/>
    </source>
</evidence>
<dbReference type="Proteomes" id="UP000669133">
    <property type="component" value="Unassembled WGS sequence"/>
</dbReference>
<feature type="domain" description="C-CAP/cofactor C-like" evidence="6">
    <location>
        <begin position="383"/>
        <end position="525"/>
    </location>
</feature>
<dbReference type="Pfam" id="PF01213">
    <property type="entry name" value="CAP_N-CM"/>
    <property type="match status" value="1"/>
</dbReference>
<proteinExistence type="inferred from homology"/>
<accession>A0A8H7ZEW8</accession>
<dbReference type="RefSeq" id="XP_067549818.1">
    <property type="nucleotide sequence ID" value="XM_067691454.1"/>
</dbReference>
<feature type="compositionally biased region" description="Low complexity" evidence="5">
    <location>
        <begin position="303"/>
        <end position="320"/>
    </location>
</feature>
<protein>
    <recommendedName>
        <fullName evidence="3 4">Adenylyl cyclase-associated protein</fullName>
    </recommendedName>
</protein>
<dbReference type="InterPro" id="IPR018106">
    <property type="entry name" value="CAP_CS_N"/>
</dbReference>
<dbReference type="PROSITE" id="PS01088">
    <property type="entry name" value="CAP_1"/>
    <property type="match status" value="1"/>
</dbReference>
<dbReference type="InterPro" id="IPR006599">
    <property type="entry name" value="CARP_motif"/>
</dbReference>
<dbReference type="Pfam" id="PF08603">
    <property type="entry name" value="CAP_C"/>
    <property type="match status" value="1"/>
</dbReference>
<dbReference type="GO" id="GO:0005737">
    <property type="term" value="C:cytoplasm"/>
    <property type="evidence" value="ECO:0007669"/>
    <property type="project" value="TreeGrafter"/>
</dbReference>
<feature type="compositionally biased region" description="Low complexity" evidence="5">
    <location>
        <begin position="68"/>
        <end position="81"/>
    </location>
</feature>
<dbReference type="SUPFAM" id="SSF69340">
    <property type="entry name" value="C-terminal domain of adenylylcyclase associated protein"/>
    <property type="match status" value="1"/>
</dbReference>
<dbReference type="InterPro" id="IPR036223">
    <property type="entry name" value="CAP_C_sf"/>
</dbReference>
<feature type="compositionally biased region" description="Pro residues" evidence="5">
    <location>
        <begin position="293"/>
        <end position="302"/>
    </location>
</feature>
<dbReference type="PANTHER" id="PTHR10652:SF0">
    <property type="entry name" value="ADENYLYL CYCLASE-ASSOCIATED PROTEIN"/>
    <property type="match status" value="1"/>
</dbReference>
<evidence type="ECO:0000256" key="2">
    <source>
        <dbReference type="ARBA" id="ARBA00054756"/>
    </source>
</evidence>
<feature type="compositionally biased region" description="Polar residues" evidence="5">
    <location>
        <begin position="278"/>
        <end position="290"/>
    </location>
</feature>
<gene>
    <name evidence="7" type="ORF">I9W82_002583</name>
</gene>
<comment type="function">
    <text evidence="2">The N-terminal domain binds to adenylyl cyclase, thereby enabling adenylyl cyclase to be activated by upstream regulatory signals, such as Ras. The C-terminal domain is required for normal cellular morphology and growth control.</text>
</comment>
<evidence type="ECO:0000256" key="3">
    <source>
        <dbReference type="ARBA" id="ARBA00072052"/>
    </source>
</evidence>
<dbReference type="InterPro" id="IPR053950">
    <property type="entry name" value="CAP_N"/>
</dbReference>
<dbReference type="Pfam" id="PF21938">
    <property type="entry name" value="CAP_N"/>
    <property type="match status" value="1"/>
</dbReference>
<dbReference type="GO" id="GO:0007015">
    <property type="term" value="P:actin filament organization"/>
    <property type="evidence" value="ECO:0007669"/>
    <property type="project" value="TreeGrafter"/>
</dbReference>
<feature type="region of interest" description="Disordered" evidence="5">
    <location>
        <begin position="278"/>
        <end position="320"/>
    </location>
</feature>
<dbReference type="InterPro" id="IPR013992">
    <property type="entry name" value="Adenylate_cyclase-assoc_CAP_N"/>
</dbReference>
<dbReference type="InterPro" id="IPR036222">
    <property type="entry name" value="CAP_N_sf"/>
</dbReference>
<dbReference type="SUPFAM" id="SSF101278">
    <property type="entry name" value="N-terminal domain of adenylylcyclase associated protein, CAP"/>
    <property type="match status" value="1"/>
</dbReference>
<dbReference type="AlphaFoldDB" id="A0A8H7ZEW8"/>
<evidence type="ECO:0000256" key="1">
    <source>
        <dbReference type="ARBA" id="ARBA00007659"/>
    </source>
</evidence>
<feature type="compositionally biased region" description="Polar residues" evidence="5">
    <location>
        <begin position="42"/>
        <end position="53"/>
    </location>
</feature>
<reference evidence="7 8" key="1">
    <citation type="submission" date="2020-12" db="EMBL/GenBank/DDBJ databases">
        <title>Effect of drift, selection, and recombination on the evolution of hybrid genomes in Candida yeast pathogens.</title>
        <authorList>
            <person name="Mixao V."/>
            <person name="Ksiezopolska E."/>
            <person name="Saus E."/>
            <person name="Boekhout T."/>
            <person name="Gacser A."/>
            <person name="Gabaldon T."/>
        </authorList>
    </citation>
    <scope>NUCLEOTIDE SEQUENCE [LARGE SCALE GENOMIC DNA]</scope>
    <source>
        <strain evidence="7 8">BP57</strain>
    </source>
</reference>
<comment type="similarity">
    <text evidence="1 4">Belongs to the CAP family.</text>
</comment>
<dbReference type="InterPro" id="IPR013912">
    <property type="entry name" value="Adenylate_cyclase-assoc_CAP_C"/>
</dbReference>
<evidence type="ECO:0000259" key="6">
    <source>
        <dbReference type="PROSITE" id="PS51329"/>
    </source>
</evidence>
<dbReference type="Gene3D" id="1.25.40.330">
    <property type="entry name" value="Adenylate cyclase-associated CAP, N-terminal domain"/>
    <property type="match status" value="1"/>
</dbReference>
<dbReference type="Gene3D" id="2.160.20.70">
    <property type="match status" value="1"/>
</dbReference>
<dbReference type="GeneID" id="93651212"/>
<feature type="compositionally biased region" description="Basic and acidic residues" evidence="5">
    <location>
        <begin position="341"/>
        <end position="357"/>
    </location>
</feature>
<dbReference type="PROSITE" id="PS51329">
    <property type="entry name" value="C_CAP_COFACTOR_C"/>
    <property type="match status" value="1"/>
</dbReference>
<comment type="caution">
    <text evidence="7">The sequence shown here is derived from an EMBL/GenBank/DDBJ whole genome shotgun (WGS) entry which is preliminary data.</text>
</comment>
<dbReference type="GO" id="GO:0019933">
    <property type="term" value="P:cAMP-mediated signaling"/>
    <property type="evidence" value="ECO:0007669"/>
    <property type="project" value="TreeGrafter"/>
</dbReference>
<name>A0A8H7ZEW8_9ASCO</name>
<dbReference type="GO" id="GO:0008179">
    <property type="term" value="F:adenylate cyclase binding"/>
    <property type="evidence" value="ECO:0007669"/>
    <property type="project" value="TreeGrafter"/>
</dbReference>
<dbReference type="EMBL" id="JAEOAQ010000002">
    <property type="protein sequence ID" value="KAG5420702.1"/>
    <property type="molecule type" value="Genomic_DNA"/>
</dbReference>
<evidence type="ECO:0000313" key="8">
    <source>
        <dbReference type="Proteomes" id="UP000669133"/>
    </source>
</evidence>
<dbReference type="SMART" id="SM00673">
    <property type="entry name" value="CARP"/>
    <property type="match status" value="2"/>
</dbReference>
<feature type="region of interest" description="Disordered" evidence="5">
    <location>
        <begin position="42"/>
        <end position="91"/>
    </location>
</feature>
<keyword evidence="8" id="KW-1185">Reference proteome</keyword>
<evidence type="ECO:0000256" key="5">
    <source>
        <dbReference type="SAM" id="MobiDB-lite"/>
    </source>
</evidence>
<organism evidence="7 8">
    <name type="scientific">Candida metapsilosis</name>
    <dbReference type="NCBI Taxonomy" id="273372"/>
    <lineage>
        <taxon>Eukaryota</taxon>
        <taxon>Fungi</taxon>
        <taxon>Dikarya</taxon>
        <taxon>Ascomycota</taxon>
        <taxon>Saccharomycotina</taxon>
        <taxon>Pichiomycetes</taxon>
        <taxon>Debaryomycetaceae</taxon>
        <taxon>Candida/Lodderomyces clade</taxon>
        <taxon>Candida</taxon>
    </lineage>
</organism>
<evidence type="ECO:0000256" key="4">
    <source>
        <dbReference type="RuleBase" id="RU000647"/>
    </source>
</evidence>
<dbReference type="FunFam" id="1.25.40.330:FF:000001">
    <property type="entry name" value="Adenylyl cyclase-associated protein"/>
    <property type="match status" value="1"/>
</dbReference>